<dbReference type="Proteomes" id="UP000199622">
    <property type="component" value="Unassembled WGS sequence"/>
</dbReference>
<feature type="domain" description="YchJ-like middle NTF2-like" evidence="2">
    <location>
        <begin position="49"/>
        <end position="143"/>
    </location>
</feature>
<reference evidence="4" key="1">
    <citation type="submission" date="2016-10" db="EMBL/GenBank/DDBJ databases">
        <authorList>
            <person name="Varghese N."/>
            <person name="Submissions S."/>
        </authorList>
    </citation>
    <scope>NUCLEOTIDE SEQUENCE [LARGE SCALE GENOMIC DNA]</scope>
    <source>
        <strain evidence="4">DSM 44544</strain>
    </source>
</reference>
<dbReference type="InterPro" id="IPR048469">
    <property type="entry name" value="YchJ-like_M"/>
</dbReference>
<dbReference type="AlphaFoldDB" id="A0A1H4YQX9"/>
<gene>
    <name evidence="3" type="ORF">SAMN04489727_6858</name>
</gene>
<proteinExistence type="inferred from homology"/>
<dbReference type="STRING" id="208445.SAMN04489727_6858"/>
<sequence>MWTVTAPSAGRRPPWQNSPVPPAPCPCGLAESYAACCGRFHDGGLTAPTAELLMRSRFSAFAVGDTGYLLRTWHPDTRPRHLALDPGQEWTRLEILGRTGGGLLHAEGTVEFRAHYRHRGRDGFLEENSRFRRDDGHWVYLDAQA</sequence>
<dbReference type="InterPro" id="IPR032710">
    <property type="entry name" value="NTF2-like_dom_sf"/>
</dbReference>
<accession>A0A1H4YQX9</accession>
<evidence type="ECO:0000313" key="4">
    <source>
        <dbReference type="Proteomes" id="UP000199622"/>
    </source>
</evidence>
<dbReference type="PANTHER" id="PTHR33747:SF1">
    <property type="entry name" value="ADENYLATE CYCLASE-ASSOCIATED CAP C-TERMINAL DOMAIN-CONTAINING PROTEIN"/>
    <property type="match status" value="1"/>
</dbReference>
<dbReference type="InterPro" id="IPR023006">
    <property type="entry name" value="YchJ-like"/>
</dbReference>
<dbReference type="EMBL" id="FNSO01000004">
    <property type="protein sequence ID" value="SED20075.1"/>
    <property type="molecule type" value="Genomic_DNA"/>
</dbReference>
<dbReference type="Pfam" id="PF17775">
    <property type="entry name" value="YchJ_M-like"/>
    <property type="match status" value="1"/>
</dbReference>
<dbReference type="Gene3D" id="3.10.450.50">
    <property type="match status" value="1"/>
</dbReference>
<comment type="similarity">
    <text evidence="1">Belongs to the UPF0225 family.</text>
</comment>
<keyword evidence="4" id="KW-1185">Reference proteome</keyword>
<evidence type="ECO:0000313" key="3">
    <source>
        <dbReference type="EMBL" id="SED20075.1"/>
    </source>
</evidence>
<protein>
    <recommendedName>
        <fullName evidence="1">UPF0225 protein SAMN04489727_6858</fullName>
    </recommendedName>
</protein>
<evidence type="ECO:0000259" key="2">
    <source>
        <dbReference type="Pfam" id="PF17775"/>
    </source>
</evidence>
<dbReference type="HAMAP" id="MF_00612">
    <property type="entry name" value="UPF0225"/>
    <property type="match status" value="1"/>
</dbReference>
<organism evidence="3 4">
    <name type="scientific">Amycolatopsis tolypomycina</name>
    <dbReference type="NCBI Taxonomy" id="208445"/>
    <lineage>
        <taxon>Bacteria</taxon>
        <taxon>Bacillati</taxon>
        <taxon>Actinomycetota</taxon>
        <taxon>Actinomycetes</taxon>
        <taxon>Pseudonocardiales</taxon>
        <taxon>Pseudonocardiaceae</taxon>
        <taxon>Amycolatopsis</taxon>
    </lineage>
</organism>
<dbReference type="PANTHER" id="PTHR33747">
    <property type="entry name" value="UPF0225 PROTEIN SCO1677"/>
    <property type="match status" value="1"/>
</dbReference>
<evidence type="ECO:0000256" key="1">
    <source>
        <dbReference type="HAMAP-Rule" id="MF_00612"/>
    </source>
</evidence>
<name>A0A1H4YQX9_9PSEU</name>
<dbReference type="SUPFAM" id="SSF54427">
    <property type="entry name" value="NTF2-like"/>
    <property type="match status" value="1"/>
</dbReference>